<accession>A0A645DYB0</accession>
<name>A0A645DYB0_9ZZZZ</name>
<comment type="caution">
    <text evidence="1">The sequence shown here is derived from an EMBL/GenBank/DDBJ whole genome shotgun (WGS) entry which is preliminary data.</text>
</comment>
<gene>
    <name evidence="1" type="ORF">SDC9_141513</name>
</gene>
<reference evidence="1" key="1">
    <citation type="submission" date="2019-08" db="EMBL/GenBank/DDBJ databases">
        <authorList>
            <person name="Kucharzyk K."/>
            <person name="Murdoch R.W."/>
            <person name="Higgins S."/>
            <person name="Loffler F."/>
        </authorList>
    </citation>
    <scope>NUCLEOTIDE SEQUENCE</scope>
</reference>
<sequence length="100" mass="11081">MFGGAVFSLAQLCYAFEHAAYRIGAREHLYLLIGAALAYRRMAAYALELLYDGFNGHARAQSHGYEAARRFRLAWAATGPAEVCKNLTDTVVVIIVNRDI</sequence>
<protein>
    <submittedName>
        <fullName evidence="1">Uncharacterized protein</fullName>
    </submittedName>
</protein>
<proteinExistence type="predicted"/>
<organism evidence="1">
    <name type="scientific">bioreactor metagenome</name>
    <dbReference type="NCBI Taxonomy" id="1076179"/>
    <lineage>
        <taxon>unclassified sequences</taxon>
        <taxon>metagenomes</taxon>
        <taxon>ecological metagenomes</taxon>
    </lineage>
</organism>
<dbReference type="AlphaFoldDB" id="A0A645DYB0"/>
<evidence type="ECO:0000313" key="1">
    <source>
        <dbReference type="EMBL" id="MPM94367.1"/>
    </source>
</evidence>
<dbReference type="EMBL" id="VSSQ01041019">
    <property type="protein sequence ID" value="MPM94367.1"/>
    <property type="molecule type" value="Genomic_DNA"/>
</dbReference>